<feature type="compositionally biased region" description="Polar residues" evidence="1">
    <location>
        <begin position="27"/>
        <end position="36"/>
    </location>
</feature>
<accession>A0A3N4LTT3</accession>
<proteinExistence type="predicted"/>
<dbReference type="Proteomes" id="UP000267821">
    <property type="component" value="Unassembled WGS sequence"/>
</dbReference>
<protein>
    <submittedName>
        <fullName evidence="2">Uncharacterized protein</fullName>
    </submittedName>
</protein>
<dbReference type="STRING" id="1051890.A0A3N4LTT3"/>
<reference evidence="2 3" key="1">
    <citation type="journal article" date="2018" name="Nat. Ecol. Evol.">
        <title>Pezizomycetes genomes reveal the molecular basis of ectomycorrhizal truffle lifestyle.</title>
        <authorList>
            <person name="Murat C."/>
            <person name="Payen T."/>
            <person name="Noel B."/>
            <person name="Kuo A."/>
            <person name="Morin E."/>
            <person name="Chen J."/>
            <person name="Kohler A."/>
            <person name="Krizsan K."/>
            <person name="Balestrini R."/>
            <person name="Da Silva C."/>
            <person name="Montanini B."/>
            <person name="Hainaut M."/>
            <person name="Levati E."/>
            <person name="Barry K.W."/>
            <person name="Belfiori B."/>
            <person name="Cichocki N."/>
            <person name="Clum A."/>
            <person name="Dockter R.B."/>
            <person name="Fauchery L."/>
            <person name="Guy J."/>
            <person name="Iotti M."/>
            <person name="Le Tacon F."/>
            <person name="Lindquist E.A."/>
            <person name="Lipzen A."/>
            <person name="Malagnac F."/>
            <person name="Mello A."/>
            <person name="Molinier V."/>
            <person name="Miyauchi S."/>
            <person name="Poulain J."/>
            <person name="Riccioni C."/>
            <person name="Rubini A."/>
            <person name="Sitrit Y."/>
            <person name="Splivallo R."/>
            <person name="Traeger S."/>
            <person name="Wang M."/>
            <person name="Zifcakova L."/>
            <person name="Wipf D."/>
            <person name="Zambonelli A."/>
            <person name="Paolocci F."/>
            <person name="Nowrousian M."/>
            <person name="Ottonello S."/>
            <person name="Baldrian P."/>
            <person name="Spatafora J.W."/>
            <person name="Henrissat B."/>
            <person name="Nagy L.G."/>
            <person name="Aury J.M."/>
            <person name="Wincker P."/>
            <person name="Grigoriev I.V."/>
            <person name="Bonfante P."/>
            <person name="Martin F.M."/>
        </authorList>
    </citation>
    <scope>NUCLEOTIDE SEQUENCE [LARGE SCALE GENOMIC DNA]</scope>
    <source>
        <strain evidence="2 3">ATCC MYA-4762</strain>
    </source>
</reference>
<sequence length="187" mass="19044">MAQPPYQDPNYQYPPPDPYGQKPGTPQYLSQNTPYVAQQPGYPLAASPPPPSGPPAGGVHGGPKKRQYAAQAFEFGAGANAAITPSAIGGVGGGSTYPPGGIAGPAGYPAESFTPAPVGYTPPQPGYEAPGVSSLTNQFGQMGVGGQPQQAAPQLQVEFSFNFDSGGGPSIELAGRFGCRVPLPFLR</sequence>
<feature type="compositionally biased region" description="Low complexity" evidence="1">
    <location>
        <begin position="1"/>
        <end position="11"/>
    </location>
</feature>
<feature type="region of interest" description="Disordered" evidence="1">
    <location>
        <begin position="1"/>
        <end position="65"/>
    </location>
</feature>
<keyword evidence="3" id="KW-1185">Reference proteome</keyword>
<evidence type="ECO:0000313" key="3">
    <source>
        <dbReference type="Proteomes" id="UP000267821"/>
    </source>
</evidence>
<name>A0A3N4LTT3_9PEZI</name>
<dbReference type="AlphaFoldDB" id="A0A3N4LTT3"/>
<dbReference type="InParanoid" id="A0A3N4LTT3"/>
<gene>
    <name evidence="2" type="ORF">L211DRAFT_433076</name>
</gene>
<organism evidence="2 3">
    <name type="scientific">Terfezia boudieri ATCC MYA-4762</name>
    <dbReference type="NCBI Taxonomy" id="1051890"/>
    <lineage>
        <taxon>Eukaryota</taxon>
        <taxon>Fungi</taxon>
        <taxon>Dikarya</taxon>
        <taxon>Ascomycota</taxon>
        <taxon>Pezizomycotina</taxon>
        <taxon>Pezizomycetes</taxon>
        <taxon>Pezizales</taxon>
        <taxon>Pezizaceae</taxon>
        <taxon>Terfezia</taxon>
    </lineage>
</organism>
<evidence type="ECO:0000256" key="1">
    <source>
        <dbReference type="SAM" id="MobiDB-lite"/>
    </source>
</evidence>
<evidence type="ECO:0000313" key="2">
    <source>
        <dbReference type="EMBL" id="RPB21425.1"/>
    </source>
</evidence>
<dbReference type="EMBL" id="ML121559">
    <property type="protein sequence ID" value="RPB21425.1"/>
    <property type="molecule type" value="Genomic_DNA"/>
</dbReference>